<evidence type="ECO:0000313" key="1">
    <source>
        <dbReference type="EMBL" id="KAK3317425.1"/>
    </source>
</evidence>
<gene>
    <name evidence="1" type="ORF">B0T19DRAFT_469084</name>
</gene>
<keyword evidence="1" id="KW-0808">Transferase</keyword>
<keyword evidence="2" id="KW-1185">Reference proteome</keyword>
<reference evidence="1" key="1">
    <citation type="journal article" date="2023" name="Mol. Phylogenet. Evol.">
        <title>Genome-scale phylogeny and comparative genomics of the fungal order Sordariales.</title>
        <authorList>
            <person name="Hensen N."/>
            <person name="Bonometti L."/>
            <person name="Westerberg I."/>
            <person name="Brannstrom I.O."/>
            <person name="Guillou S."/>
            <person name="Cros-Aarteil S."/>
            <person name="Calhoun S."/>
            <person name="Haridas S."/>
            <person name="Kuo A."/>
            <person name="Mondo S."/>
            <person name="Pangilinan J."/>
            <person name="Riley R."/>
            <person name="LaButti K."/>
            <person name="Andreopoulos B."/>
            <person name="Lipzen A."/>
            <person name="Chen C."/>
            <person name="Yan M."/>
            <person name="Daum C."/>
            <person name="Ng V."/>
            <person name="Clum A."/>
            <person name="Steindorff A."/>
            <person name="Ohm R.A."/>
            <person name="Martin F."/>
            <person name="Silar P."/>
            <person name="Natvig D.O."/>
            <person name="Lalanne C."/>
            <person name="Gautier V."/>
            <person name="Ament-Velasquez S.L."/>
            <person name="Kruys A."/>
            <person name="Hutchinson M.I."/>
            <person name="Powell A.J."/>
            <person name="Barry K."/>
            <person name="Miller A.N."/>
            <person name="Grigoriev I.V."/>
            <person name="Debuchy R."/>
            <person name="Gladieux P."/>
            <person name="Hiltunen Thoren M."/>
            <person name="Johannesson H."/>
        </authorList>
    </citation>
    <scope>NUCLEOTIDE SEQUENCE</scope>
    <source>
        <strain evidence="1">SMH4131-1</strain>
    </source>
</reference>
<dbReference type="Gene3D" id="3.40.50.150">
    <property type="entry name" value="Vaccinia Virus protein VP39"/>
    <property type="match status" value="1"/>
</dbReference>
<dbReference type="Proteomes" id="UP001286456">
    <property type="component" value="Unassembled WGS sequence"/>
</dbReference>
<accession>A0AAE0I2Z6</accession>
<dbReference type="CDD" id="cd02440">
    <property type="entry name" value="AdoMet_MTases"/>
    <property type="match status" value="1"/>
</dbReference>
<dbReference type="InterPro" id="IPR029063">
    <property type="entry name" value="SAM-dependent_MTases_sf"/>
</dbReference>
<comment type="caution">
    <text evidence="1">The sequence shown here is derived from an EMBL/GenBank/DDBJ whole genome shotgun (WGS) entry which is preliminary data.</text>
</comment>
<dbReference type="Pfam" id="PF13489">
    <property type="entry name" value="Methyltransf_23"/>
    <property type="match status" value="1"/>
</dbReference>
<name>A0AAE0I2Z6_9PEZI</name>
<dbReference type="GO" id="GO:0008168">
    <property type="term" value="F:methyltransferase activity"/>
    <property type="evidence" value="ECO:0007669"/>
    <property type="project" value="UniProtKB-KW"/>
</dbReference>
<dbReference type="EMBL" id="JAUEPO010000007">
    <property type="protein sequence ID" value="KAK3317425.1"/>
    <property type="molecule type" value="Genomic_DNA"/>
</dbReference>
<proteinExistence type="predicted"/>
<sequence length="266" mass="29393">MASSGSGTTSPNLDQWNRNAEFWDQTLGEGNDLFLDLILPTLEELADAKPGDSVLDIGTGNGIVARRFAARDGVRVVATDYSEAQIERECAAADGDGGEWPVALDEFAGQHAREFDIITGSMLLKELSDLKPLAEFLPKVLKPTGRVIMANLHPCFHKPGAHRVVEITENPQTGAQEIQTSIKVSRYLNIGPVQSQALRGQPEPLIWFHRPIHELLAPFFDAGLVVNMVREPSFQARGEDQTLAQSYHNFPQIPMQFIFRLVLLNP</sequence>
<organism evidence="1 2">
    <name type="scientific">Cercophora scortea</name>
    <dbReference type="NCBI Taxonomy" id="314031"/>
    <lineage>
        <taxon>Eukaryota</taxon>
        <taxon>Fungi</taxon>
        <taxon>Dikarya</taxon>
        <taxon>Ascomycota</taxon>
        <taxon>Pezizomycotina</taxon>
        <taxon>Sordariomycetes</taxon>
        <taxon>Sordariomycetidae</taxon>
        <taxon>Sordariales</taxon>
        <taxon>Lasiosphaeriaceae</taxon>
        <taxon>Cercophora</taxon>
    </lineage>
</organism>
<dbReference type="GO" id="GO:0032259">
    <property type="term" value="P:methylation"/>
    <property type="evidence" value="ECO:0007669"/>
    <property type="project" value="UniProtKB-KW"/>
</dbReference>
<keyword evidence="1" id="KW-0489">Methyltransferase</keyword>
<evidence type="ECO:0000313" key="2">
    <source>
        <dbReference type="Proteomes" id="UP001286456"/>
    </source>
</evidence>
<dbReference type="SUPFAM" id="SSF53335">
    <property type="entry name" value="S-adenosyl-L-methionine-dependent methyltransferases"/>
    <property type="match status" value="1"/>
</dbReference>
<protein>
    <submittedName>
        <fullName evidence="1">S-adenosyl-L-methionine-dependent methyltransferase</fullName>
    </submittedName>
</protein>
<reference evidence="1" key="2">
    <citation type="submission" date="2023-06" db="EMBL/GenBank/DDBJ databases">
        <authorList>
            <consortium name="Lawrence Berkeley National Laboratory"/>
            <person name="Haridas S."/>
            <person name="Hensen N."/>
            <person name="Bonometti L."/>
            <person name="Westerberg I."/>
            <person name="Brannstrom I.O."/>
            <person name="Guillou S."/>
            <person name="Cros-Aarteil S."/>
            <person name="Calhoun S."/>
            <person name="Kuo A."/>
            <person name="Mondo S."/>
            <person name="Pangilinan J."/>
            <person name="Riley R."/>
            <person name="Labutti K."/>
            <person name="Andreopoulos B."/>
            <person name="Lipzen A."/>
            <person name="Chen C."/>
            <person name="Yanf M."/>
            <person name="Daum C."/>
            <person name="Ng V."/>
            <person name="Clum A."/>
            <person name="Steindorff A."/>
            <person name="Ohm R."/>
            <person name="Martin F."/>
            <person name="Silar P."/>
            <person name="Natvig D."/>
            <person name="Lalanne C."/>
            <person name="Gautier V."/>
            <person name="Ament-Velasquez S.L."/>
            <person name="Kruys A."/>
            <person name="Hutchinson M.I."/>
            <person name="Powell A.J."/>
            <person name="Barry K."/>
            <person name="Miller A.N."/>
            <person name="Grigoriev I.V."/>
            <person name="Debuchy R."/>
            <person name="Gladieux P."/>
            <person name="Thoren M.H."/>
            <person name="Johannesson H."/>
        </authorList>
    </citation>
    <scope>NUCLEOTIDE SEQUENCE</scope>
    <source>
        <strain evidence="1">SMH4131-1</strain>
    </source>
</reference>
<dbReference type="AlphaFoldDB" id="A0AAE0I2Z6"/>